<dbReference type="EMBL" id="QAYG01000001">
    <property type="protein sequence ID" value="PTW62463.1"/>
    <property type="molecule type" value="Genomic_DNA"/>
</dbReference>
<dbReference type="InterPro" id="IPR005180">
    <property type="entry name" value="DUF302"/>
</dbReference>
<dbReference type="Proteomes" id="UP000244081">
    <property type="component" value="Unassembled WGS sequence"/>
</dbReference>
<feature type="chain" id="PRO_5015501824" evidence="1">
    <location>
        <begin position="22"/>
        <end position="172"/>
    </location>
</feature>
<dbReference type="PANTHER" id="PTHR38342:SF2">
    <property type="entry name" value="INNER MEMBRANE OR EXPORTED"/>
    <property type="match status" value="1"/>
</dbReference>
<evidence type="ECO:0000256" key="1">
    <source>
        <dbReference type="SAM" id="SignalP"/>
    </source>
</evidence>
<accession>A0A2T5VFE4</accession>
<keyword evidence="4" id="KW-1185">Reference proteome</keyword>
<dbReference type="PANTHER" id="PTHR38342">
    <property type="entry name" value="SLR5037 PROTEIN"/>
    <property type="match status" value="1"/>
</dbReference>
<evidence type="ECO:0000259" key="2">
    <source>
        <dbReference type="Pfam" id="PF03625"/>
    </source>
</evidence>
<dbReference type="Pfam" id="PF03625">
    <property type="entry name" value="DUF302"/>
    <property type="match status" value="1"/>
</dbReference>
<evidence type="ECO:0000313" key="3">
    <source>
        <dbReference type="EMBL" id="PTW62463.1"/>
    </source>
</evidence>
<dbReference type="OrthoDB" id="5783872at2"/>
<protein>
    <submittedName>
        <fullName evidence="3">Uncharacterized protein (DUF302 family)</fullName>
    </submittedName>
</protein>
<keyword evidence="1" id="KW-0732">Signal</keyword>
<organism evidence="3 4">
    <name type="scientific">Breoghania corrubedonensis</name>
    <dbReference type="NCBI Taxonomy" id="665038"/>
    <lineage>
        <taxon>Bacteria</taxon>
        <taxon>Pseudomonadati</taxon>
        <taxon>Pseudomonadota</taxon>
        <taxon>Alphaproteobacteria</taxon>
        <taxon>Hyphomicrobiales</taxon>
        <taxon>Stappiaceae</taxon>
        <taxon>Breoghania</taxon>
    </lineage>
</organism>
<dbReference type="AlphaFoldDB" id="A0A2T5VFE4"/>
<name>A0A2T5VFE4_9HYPH</name>
<comment type="caution">
    <text evidence="3">The sequence shown here is derived from an EMBL/GenBank/DDBJ whole genome shotgun (WGS) entry which is preliminary data.</text>
</comment>
<dbReference type="SUPFAM" id="SSF103247">
    <property type="entry name" value="TT1751-like"/>
    <property type="match status" value="1"/>
</dbReference>
<reference evidence="3 4" key="1">
    <citation type="submission" date="2018-04" db="EMBL/GenBank/DDBJ databases">
        <title>Genomic Encyclopedia of Archaeal and Bacterial Type Strains, Phase II (KMG-II): from individual species to whole genera.</title>
        <authorList>
            <person name="Goeker M."/>
        </authorList>
    </citation>
    <scope>NUCLEOTIDE SEQUENCE [LARGE SCALE GENOMIC DNA]</scope>
    <source>
        <strain evidence="3 4">DSM 23382</strain>
    </source>
</reference>
<gene>
    <name evidence="3" type="ORF">C8N35_101506</name>
</gene>
<dbReference type="Gene3D" id="3.30.310.70">
    <property type="entry name" value="TT1751-like domain"/>
    <property type="match status" value="1"/>
</dbReference>
<feature type="signal peptide" evidence="1">
    <location>
        <begin position="1"/>
        <end position="21"/>
    </location>
</feature>
<proteinExistence type="predicted"/>
<feature type="domain" description="DUF302" evidence="2">
    <location>
        <begin position="67"/>
        <end position="124"/>
    </location>
</feature>
<evidence type="ECO:0000313" key="4">
    <source>
        <dbReference type="Proteomes" id="UP000244081"/>
    </source>
</evidence>
<dbReference type="CDD" id="cd14797">
    <property type="entry name" value="DUF302"/>
    <property type="match status" value="1"/>
</dbReference>
<sequence>MRIIALALAALLTMGTVGASAAPVWPKRAGWIIQPTPYSFDDLTDRLKKAIAGEKMNLVTQASASDGARAQGIDIPGNRVFGVFRNDYARRMLAASLAAGIEAPVRFYVTQNLDGTATLAYKTPHMVFKPYFEDGGDDLRAVADELDDVFKAIAVRAIRPEGPDETETSRQN</sequence>
<dbReference type="InterPro" id="IPR035923">
    <property type="entry name" value="TT1751-like_sf"/>
</dbReference>
<dbReference type="RefSeq" id="WP_107988030.1">
    <property type="nucleotide sequence ID" value="NZ_QAYG01000001.1"/>
</dbReference>